<evidence type="ECO:0000256" key="12">
    <source>
        <dbReference type="ARBA" id="ARBA00023264"/>
    </source>
</evidence>
<evidence type="ECO:0000256" key="7">
    <source>
        <dbReference type="ARBA" id="ARBA00022989"/>
    </source>
</evidence>
<dbReference type="InterPro" id="IPR052374">
    <property type="entry name" value="SERAC1"/>
</dbReference>
<dbReference type="GO" id="GO:0005783">
    <property type="term" value="C:endoplasmic reticulum"/>
    <property type="evidence" value="ECO:0007669"/>
    <property type="project" value="UniProtKB-SubCell"/>
</dbReference>
<evidence type="ECO:0000256" key="3">
    <source>
        <dbReference type="ARBA" id="ARBA00004240"/>
    </source>
</evidence>
<dbReference type="KEGG" id="oti:135377451"/>
<dbReference type="InterPro" id="IPR011989">
    <property type="entry name" value="ARM-like"/>
</dbReference>
<organism evidence="17">
    <name type="scientific">Ornithodoros turicata</name>
    <dbReference type="NCBI Taxonomy" id="34597"/>
    <lineage>
        <taxon>Eukaryota</taxon>
        <taxon>Metazoa</taxon>
        <taxon>Ecdysozoa</taxon>
        <taxon>Arthropoda</taxon>
        <taxon>Chelicerata</taxon>
        <taxon>Arachnida</taxon>
        <taxon>Acari</taxon>
        <taxon>Parasitiformes</taxon>
        <taxon>Ixodida</taxon>
        <taxon>Ixodoidea</taxon>
        <taxon>Argasidae</taxon>
        <taxon>Ornithodorinae</taxon>
        <taxon>Ornithodoros</taxon>
    </lineage>
</organism>
<accession>A0A2R5LCV5</accession>
<evidence type="ECO:0000256" key="8">
    <source>
        <dbReference type="ARBA" id="ARBA00023098"/>
    </source>
</evidence>
<evidence type="ECO:0000256" key="9">
    <source>
        <dbReference type="ARBA" id="ARBA00023128"/>
    </source>
</evidence>
<feature type="transmembrane region" description="Helical" evidence="16">
    <location>
        <begin position="7"/>
        <end position="24"/>
    </location>
</feature>
<dbReference type="InterPro" id="IPR029058">
    <property type="entry name" value="AB_hydrolase_fold"/>
</dbReference>
<keyword evidence="5 16" id="KW-0812">Transmembrane</keyword>
<keyword evidence="8" id="KW-0443">Lipid metabolism</keyword>
<dbReference type="GO" id="GO:0005739">
    <property type="term" value="C:mitochondrion"/>
    <property type="evidence" value="ECO:0007669"/>
    <property type="project" value="UniProtKB-SubCell"/>
</dbReference>
<dbReference type="GO" id="GO:0008654">
    <property type="term" value="P:phospholipid biosynthetic process"/>
    <property type="evidence" value="ECO:0007669"/>
    <property type="project" value="UniProtKB-KW"/>
</dbReference>
<keyword evidence="10 16" id="KW-0472">Membrane</keyword>
<evidence type="ECO:0000313" key="17">
    <source>
        <dbReference type="EMBL" id="MBY07177.1"/>
    </source>
</evidence>
<dbReference type="AlphaFoldDB" id="A0A2R5LCV5"/>
<proteinExistence type="inferred from homology"/>
<evidence type="ECO:0000256" key="1">
    <source>
        <dbReference type="ARBA" id="ARBA00004167"/>
    </source>
</evidence>
<keyword evidence="6" id="KW-0256">Endoplasmic reticulum</keyword>
<comment type="subcellular location">
    <subcellularLocation>
        <location evidence="3">Endoplasmic reticulum</location>
    </subcellularLocation>
    <subcellularLocation>
        <location evidence="1">Membrane</location>
        <topology evidence="1">Single-pass membrane protein</topology>
    </subcellularLocation>
    <subcellularLocation>
        <location evidence="2">Mitochondrion</location>
    </subcellularLocation>
</comment>
<evidence type="ECO:0000256" key="13">
    <source>
        <dbReference type="ARBA" id="ARBA00038024"/>
    </source>
</evidence>
<dbReference type="InterPro" id="IPR016024">
    <property type="entry name" value="ARM-type_fold"/>
</dbReference>
<evidence type="ECO:0000256" key="10">
    <source>
        <dbReference type="ARBA" id="ARBA00023136"/>
    </source>
</evidence>
<keyword evidence="7 16" id="KW-1133">Transmembrane helix</keyword>
<dbReference type="PANTHER" id="PTHR48182">
    <property type="entry name" value="PROTEIN SERAC1"/>
    <property type="match status" value="1"/>
</dbReference>
<dbReference type="RefSeq" id="XP_064465929.1">
    <property type="nucleotide sequence ID" value="XM_064609859.1"/>
</dbReference>
<evidence type="ECO:0000256" key="16">
    <source>
        <dbReference type="SAM" id="Phobius"/>
    </source>
</evidence>
<keyword evidence="4" id="KW-0444">Lipid biosynthesis</keyword>
<dbReference type="GO" id="GO:0016020">
    <property type="term" value="C:membrane"/>
    <property type="evidence" value="ECO:0007669"/>
    <property type="project" value="UniProtKB-SubCell"/>
</dbReference>
<name>A0A2R5LCV5_9ACAR</name>
<keyword evidence="11" id="KW-0594">Phospholipid biosynthesis</keyword>
<dbReference type="EMBL" id="GGLE01003051">
    <property type="protein sequence ID" value="MBY07177.1"/>
    <property type="molecule type" value="Transcribed_RNA"/>
</dbReference>
<dbReference type="Gene3D" id="3.40.50.1820">
    <property type="entry name" value="alpha/beta hydrolase"/>
    <property type="match status" value="1"/>
</dbReference>
<dbReference type="PANTHER" id="PTHR48182:SF2">
    <property type="entry name" value="PROTEIN SERAC1"/>
    <property type="match status" value="1"/>
</dbReference>
<evidence type="ECO:0000256" key="5">
    <source>
        <dbReference type="ARBA" id="ARBA00022692"/>
    </source>
</evidence>
<protein>
    <recommendedName>
        <fullName evidence="14">Protein SERAC1</fullName>
    </recommendedName>
    <alternativeName>
        <fullName evidence="15">Serine active site-containing protein 1</fullName>
    </alternativeName>
</protein>
<dbReference type="SUPFAM" id="SSF48371">
    <property type="entry name" value="ARM repeat"/>
    <property type="match status" value="1"/>
</dbReference>
<reference evidence="17" key="1">
    <citation type="submission" date="2018-03" db="EMBL/GenBank/DDBJ databases">
        <title>The relapsing fever spirochete Borrelia turicatae persists in the highly oxidative environment of its soft-bodied tick vector.</title>
        <authorList>
            <person name="Bourret T.J."/>
            <person name="Boyle W.K."/>
            <person name="Valenzuela J.G."/>
            <person name="Oliveira F."/>
            <person name="Lopez J.E."/>
        </authorList>
    </citation>
    <scope>NUCLEOTIDE SEQUENCE</scope>
    <source>
        <strain evidence="17">Kansas strain/isolate</strain>
        <tissue evidence="17">Salivary glands</tissue>
    </source>
</reference>
<comment type="similarity">
    <text evidence="13">Belongs to the SERAC1 family.</text>
</comment>
<dbReference type="Gene3D" id="1.25.10.10">
    <property type="entry name" value="Leucine-rich Repeat Variant"/>
    <property type="match status" value="1"/>
</dbReference>
<evidence type="ECO:0000256" key="2">
    <source>
        <dbReference type="ARBA" id="ARBA00004173"/>
    </source>
</evidence>
<evidence type="ECO:0000256" key="4">
    <source>
        <dbReference type="ARBA" id="ARBA00022516"/>
    </source>
</evidence>
<keyword evidence="9" id="KW-0496">Mitochondrion</keyword>
<keyword evidence="12" id="KW-1208">Phospholipid metabolism</keyword>
<evidence type="ECO:0000256" key="14">
    <source>
        <dbReference type="ARBA" id="ARBA00040991"/>
    </source>
</evidence>
<sequence>MKTSVKTGIVIGCVAAAFGTGYYLRHDKHIEKPVPFTEYDENAFVHLPDTEHPPHTPPKNKGWWESLFRNQDTQHLYLLKQAQSNDLRVRLHAVEALGYLRSLTDAEYRTIAKQCDLRTCVGLARTGAADKRYFLPPPLVAEEHAQGHLQDHLRLLLSRLPETDEESCINFFTHNALQTEVQFFDIHHEKEEAQRFRHPSPGEAEMHCLQAMLSHTDIPEHRHLLVDHGALQLLHRVRREHPSDLELHSLVAQMVANMALDSSLHARLFQSGWVSVLAKWIRSSEVLISLPAARALANMDSDSMWSTKYEDGIYLLHPHFRTKEKSLSADIIFVHGLMGSVFKTWRQHDSQNPSVLTKLEDFVEPRITAVRSSACKITVDDKSPRAKAMAKYTNIWPKNWLAKDLPNTRILALDYDTYLSQWMPNCPLEPHRRTLVSRGKEMLDKLKNCGVGDRPVIWICHSMGGLLVKQILTIASELPQYEKVAQQTAGVVFYATPHRGADLADLNTTFRLLLLPSVELQELRKDCPKLLELDNKFRDLVKKYNIPCLSFGETAKTLLGFRVSKVLVPRDSSDPGFGDFFLMNTTHLDICKPQKWSSYSYQLLLDFLDHVFTAINHRTYMENIATNPSAAAKLRQLELYMEAGVIQF</sequence>
<dbReference type="GeneID" id="135377451"/>
<evidence type="ECO:0000256" key="11">
    <source>
        <dbReference type="ARBA" id="ARBA00023209"/>
    </source>
</evidence>
<evidence type="ECO:0000256" key="6">
    <source>
        <dbReference type="ARBA" id="ARBA00022824"/>
    </source>
</evidence>
<evidence type="ECO:0000256" key="15">
    <source>
        <dbReference type="ARBA" id="ARBA00041701"/>
    </source>
</evidence>
<dbReference type="SUPFAM" id="SSF53474">
    <property type="entry name" value="alpha/beta-Hydrolases"/>
    <property type="match status" value="1"/>
</dbReference>